<dbReference type="InterPro" id="IPR051458">
    <property type="entry name" value="Cyt/Met_Dipeptidase"/>
</dbReference>
<dbReference type="SUPFAM" id="SSF55031">
    <property type="entry name" value="Bacterial exopeptidase dimerisation domain"/>
    <property type="match status" value="1"/>
</dbReference>
<dbReference type="Proteomes" id="UP001183629">
    <property type="component" value="Unassembled WGS sequence"/>
</dbReference>
<dbReference type="GO" id="GO:0046872">
    <property type="term" value="F:metal ion binding"/>
    <property type="evidence" value="ECO:0007669"/>
    <property type="project" value="UniProtKB-KW"/>
</dbReference>
<evidence type="ECO:0000256" key="3">
    <source>
        <dbReference type="ARBA" id="ARBA00022801"/>
    </source>
</evidence>
<keyword evidence="3" id="KW-0378">Hydrolase</keyword>
<dbReference type="Pfam" id="PF07687">
    <property type="entry name" value="M20_dimer"/>
    <property type="match status" value="1"/>
</dbReference>
<dbReference type="InterPro" id="IPR002933">
    <property type="entry name" value="Peptidase_M20"/>
</dbReference>
<evidence type="ECO:0000313" key="6">
    <source>
        <dbReference type="Proteomes" id="UP001183629"/>
    </source>
</evidence>
<keyword evidence="2" id="KW-0479">Metal-binding</keyword>
<keyword evidence="6" id="KW-1185">Reference proteome</keyword>
<proteinExistence type="predicted"/>
<organism evidence="5 6">
    <name type="scientific">Catenuloplanes niger</name>
    <dbReference type="NCBI Taxonomy" id="587534"/>
    <lineage>
        <taxon>Bacteria</taxon>
        <taxon>Bacillati</taxon>
        <taxon>Actinomycetota</taxon>
        <taxon>Actinomycetes</taxon>
        <taxon>Micromonosporales</taxon>
        <taxon>Micromonosporaceae</taxon>
        <taxon>Catenuloplanes</taxon>
    </lineage>
</organism>
<dbReference type="PANTHER" id="PTHR43270:SF12">
    <property type="entry name" value="SUCCINYL-DIAMINOPIMELATE DESUCCINYLASE"/>
    <property type="match status" value="1"/>
</dbReference>
<reference evidence="5 6" key="1">
    <citation type="submission" date="2023-07" db="EMBL/GenBank/DDBJ databases">
        <title>Sequencing the genomes of 1000 actinobacteria strains.</title>
        <authorList>
            <person name="Klenk H.-P."/>
        </authorList>
    </citation>
    <scope>NUCLEOTIDE SEQUENCE [LARGE SCALE GENOMIC DNA]</scope>
    <source>
        <strain evidence="5 6">DSM 44711</strain>
    </source>
</reference>
<dbReference type="Gene3D" id="3.30.70.360">
    <property type="match status" value="1"/>
</dbReference>
<dbReference type="PANTHER" id="PTHR43270">
    <property type="entry name" value="BETA-ALA-HIS DIPEPTIDASE"/>
    <property type="match status" value="1"/>
</dbReference>
<sequence length="455" mass="48469">MRNAMHAHVDRDALVADLMDWIRLPSVHGVPENAIDLERSARWLAGALRETGFPEVEVADPGGAPAVIARWCAAPGAPTVLVYSHHDVRAAKEETWAETPAYRPVLRDGYVYGRGASDAKGQIVAHLWGVRAHLAATGRSVPAVNLIWLVEGEEETGSAHLAGLLAEHGIEADLVVYSDTLLWHRDHPAICMSMRGGLNARIEVYGPLRDVHSGAVSGPAPNPLVALARLIGRLHDDKGRVTLPGFYDTVTGPGERTRAAFAALPYSDEDWLARTETRSIGGEEGFTVLERLWARPAVEVLTVVAGDPDGPARGAVPAVATASITMRTAPGQVCAEVADQLRRWVRDTIDEGVAYELTVAEELAQEPYRTPDDLPAVAVLEAAMRDGFGTSAVGRMGNAGGGPADLLSTATGAPVLFFGTGLPEDRWHDGDERASVDVLVAGAATLASFWGRLGR</sequence>
<dbReference type="Gene3D" id="3.40.630.10">
    <property type="entry name" value="Zn peptidases"/>
    <property type="match status" value="1"/>
</dbReference>
<dbReference type="InterPro" id="IPR036264">
    <property type="entry name" value="Bact_exopeptidase_dim_dom"/>
</dbReference>
<name>A0AAE3ZI63_9ACTN</name>
<evidence type="ECO:0000256" key="2">
    <source>
        <dbReference type="ARBA" id="ARBA00022723"/>
    </source>
</evidence>
<accession>A0AAE3ZI63</accession>
<dbReference type="GO" id="GO:0008233">
    <property type="term" value="F:peptidase activity"/>
    <property type="evidence" value="ECO:0007669"/>
    <property type="project" value="UniProtKB-KW"/>
</dbReference>
<dbReference type="EMBL" id="JAVDYC010000001">
    <property type="protein sequence ID" value="MDR7320404.1"/>
    <property type="molecule type" value="Genomic_DNA"/>
</dbReference>
<dbReference type="GO" id="GO:0006508">
    <property type="term" value="P:proteolysis"/>
    <property type="evidence" value="ECO:0007669"/>
    <property type="project" value="UniProtKB-KW"/>
</dbReference>
<dbReference type="Pfam" id="PF01546">
    <property type="entry name" value="Peptidase_M20"/>
    <property type="match status" value="1"/>
</dbReference>
<dbReference type="SUPFAM" id="SSF53187">
    <property type="entry name" value="Zn-dependent exopeptidases"/>
    <property type="match status" value="1"/>
</dbReference>
<dbReference type="InterPro" id="IPR011650">
    <property type="entry name" value="Peptidase_M20_dimer"/>
</dbReference>
<dbReference type="AlphaFoldDB" id="A0AAE3ZI63"/>
<evidence type="ECO:0000256" key="1">
    <source>
        <dbReference type="ARBA" id="ARBA00022670"/>
    </source>
</evidence>
<comment type="caution">
    <text evidence="5">The sequence shown here is derived from an EMBL/GenBank/DDBJ whole genome shotgun (WGS) entry which is preliminary data.</text>
</comment>
<keyword evidence="1" id="KW-0645">Protease</keyword>
<feature type="domain" description="Peptidase M20 dimerisation" evidence="4">
    <location>
        <begin position="195"/>
        <end position="349"/>
    </location>
</feature>
<evidence type="ECO:0000259" key="4">
    <source>
        <dbReference type="Pfam" id="PF07687"/>
    </source>
</evidence>
<dbReference type="RefSeq" id="WP_310408897.1">
    <property type="nucleotide sequence ID" value="NZ_JAVDYC010000001.1"/>
</dbReference>
<protein>
    <submittedName>
        <fullName evidence="5">Acetylornithine deacetylase/succinyl-diaminopimelate desuccinylase-like protein</fullName>
    </submittedName>
</protein>
<gene>
    <name evidence="5" type="ORF">J2S44_000654</name>
</gene>
<evidence type="ECO:0000313" key="5">
    <source>
        <dbReference type="EMBL" id="MDR7320404.1"/>
    </source>
</evidence>